<gene>
    <name evidence="2" type="ORF">UFOPK2243_00509</name>
</gene>
<keyword evidence="1" id="KW-0472">Membrane</keyword>
<sequence>MKISAGATDSQFILHGALAEAQQVVANALTKLGGIKSSSPGKIKGWGKYGLNKVSVEISFLDQGSETLMTINAKNGSVYSGPNKSFITRLVDAVANSNNASFVPDKQGIGTGPLIASIGGLIIVLLIVVPFVVNILL</sequence>
<keyword evidence="1" id="KW-1133">Transmembrane helix</keyword>
<keyword evidence="1" id="KW-0812">Transmembrane</keyword>
<proteinExistence type="predicted"/>
<accession>A0A6J6KN05</accession>
<protein>
    <submittedName>
        <fullName evidence="2">Unannotated protein</fullName>
    </submittedName>
</protein>
<dbReference type="AlphaFoldDB" id="A0A6J6KN05"/>
<feature type="transmembrane region" description="Helical" evidence="1">
    <location>
        <begin position="114"/>
        <end position="136"/>
    </location>
</feature>
<reference evidence="2" key="1">
    <citation type="submission" date="2020-05" db="EMBL/GenBank/DDBJ databases">
        <authorList>
            <person name="Chiriac C."/>
            <person name="Salcher M."/>
            <person name="Ghai R."/>
            <person name="Kavagutti S V."/>
        </authorList>
    </citation>
    <scope>NUCLEOTIDE SEQUENCE</scope>
</reference>
<evidence type="ECO:0000313" key="2">
    <source>
        <dbReference type="EMBL" id="CAB4651217.1"/>
    </source>
</evidence>
<organism evidence="2">
    <name type="scientific">freshwater metagenome</name>
    <dbReference type="NCBI Taxonomy" id="449393"/>
    <lineage>
        <taxon>unclassified sequences</taxon>
        <taxon>metagenomes</taxon>
        <taxon>ecological metagenomes</taxon>
    </lineage>
</organism>
<name>A0A6J6KN05_9ZZZZ</name>
<evidence type="ECO:0000256" key="1">
    <source>
        <dbReference type="SAM" id="Phobius"/>
    </source>
</evidence>
<dbReference type="EMBL" id="CAEZWL010000008">
    <property type="protein sequence ID" value="CAB4651217.1"/>
    <property type="molecule type" value="Genomic_DNA"/>
</dbReference>